<evidence type="ECO:0000313" key="3">
    <source>
        <dbReference type="Proteomes" id="UP000293823"/>
    </source>
</evidence>
<feature type="compositionally biased region" description="Polar residues" evidence="1">
    <location>
        <begin position="57"/>
        <end position="66"/>
    </location>
</feature>
<feature type="compositionally biased region" description="Basic and acidic residues" evidence="1">
    <location>
        <begin position="101"/>
        <end position="138"/>
    </location>
</feature>
<feature type="region of interest" description="Disordered" evidence="1">
    <location>
        <begin position="259"/>
        <end position="328"/>
    </location>
</feature>
<protein>
    <submittedName>
        <fullName evidence="2">Uncharacterized protein</fullName>
    </submittedName>
</protein>
<feature type="compositionally biased region" description="Polar residues" evidence="1">
    <location>
        <begin position="19"/>
        <end position="30"/>
    </location>
</feature>
<organism evidence="2 3">
    <name type="scientific">Alternaria arborescens</name>
    <dbReference type="NCBI Taxonomy" id="156630"/>
    <lineage>
        <taxon>Eukaryota</taxon>
        <taxon>Fungi</taxon>
        <taxon>Dikarya</taxon>
        <taxon>Ascomycota</taxon>
        <taxon>Pezizomycotina</taxon>
        <taxon>Dothideomycetes</taxon>
        <taxon>Pleosporomycetidae</taxon>
        <taxon>Pleosporales</taxon>
        <taxon>Pleosporineae</taxon>
        <taxon>Pleosporaceae</taxon>
        <taxon>Alternaria</taxon>
        <taxon>Alternaria sect. Alternaria</taxon>
    </lineage>
</organism>
<feature type="region of interest" description="Disordered" evidence="1">
    <location>
        <begin position="381"/>
        <end position="419"/>
    </location>
</feature>
<comment type="caution">
    <text evidence="2">The sequence shown here is derived from an EMBL/GenBank/DDBJ whole genome shotgun (WGS) entry which is preliminary data.</text>
</comment>
<feature type="compositionally biased region" description="Low complexity" evidence="1">
    <location>
        <begin position="71"/>
        <end position="98"/>
    </location>
</feature>
<dbReference type="OrthoDB" id="3773439at2759"/>
<keyword evidence="3" id="KW-1185">Reference proteome</keyword>
<dbReference type="EMBL" id="PEJP01000019">
    <property type="protein sequence ID" value="RYO65098.1"/>
    <property type="molecule type" value="Genomic_DNA"/>
</dbReference>
<name>A0A4V1X634_9PLEO</name>
<reference evidence="3" key="1">
    <citation type="journal article" date="2019" name="bioRxiv">
        <title>Genomics, evolutionary history and diagnostics of the Alternaria alternata species group including apple and Asian pear pathotypes.</title>
        <authorList>
            <person name="Armitage A.D."/>
            <person name="Cockerton H.M."/>
            <person name="Sreenivasaprasad S."/>
            <person name="Woodhall J.W."/>
            <person name="Lane C.R."/>
            <person name="Harrison R.J."/>
            <person name="Clarkson J.P."/>
        </authorList>
    </citation>
    <scope>NUCLEOTIDE SEQUENCE [LARGE SCALE GENOMIC DNA]</scope>
    <source>
        <strain evidence="3">RGR 97.0016</strain>
    </source>
</reference>
<feature type="region of interest" description="Disordered" evidence="1">
    <location>
        <begin position="1"/>
        <end position="148"/>
    </location>
</feature>
<sequence>MSFVTGADSDLLRRRSDEYTSSAEKTNAATYTPEKTPKDARVKKDKNQAMEDRNLRNTRSTQTSPATEKGASASSESSIPPSMADTSEGVTTGSVSSTKAGRADRDAQNFVARSKDPRAVTEKDLSQGKKRAADEKKGGRAKRQVPSSQELGLTYNSIKAINMPPRPGQVPGQVPPAPVFGTFPFGDTEDHQNSMIIYWLDDLEHTYVKTTELYNRTFPNDKVTDEAVRRRHIRSLERLQKRYGAKPVAQIGIVGKNIARRGRPRAPRLSGIEPENDPSDAASPSEEQIESDVSAPEDNLAPTFPSPPKGSLAKATNQAQREKRNHRDHEFDKACIVVWHDADKMSFKDIRTRLDNERGWSLGEPTVKKEYTRARARIWGTAAPDMATDEDENGTRDATEDGDGEDVEMKEDLIEQDEI</sequence>
<evidence type="ECO:0000313" key="2">
    <source>
        <dbReference type="EMBL" id="RYO65098.1"/>
    </source>
</evidence>
<evidence type="ECO:0000256" key="1">
    <source>
        <dbReference type="SAM" id="MobiDB-lite"/>
    </source>
</evidence>
<feature type="compositionally biased region" description="Basic and acidic residues" evidence="1">
    <location>
        <begin position="35"/>
        <end position="55"/>
    </location>
</feature>
<dbReference type="AlphaFoldDB" id="A0A4V1X634"/>
<proteinExistence type="predicted"/>
<gene>
    <name evidence="2" type="ORF">AA0113_g5498</name>
</gene>
<dbReference type="Proteomes" id="UP000293823">
    <property type="component" value="Unassembled WGS sequence"/>
</dbReference>
<feature type="compositionally biased region" description="Acidic residues" evidence="1">
    <location>
        <begin position="400"/>
        <end position="419"/>
    </location>
</feature>
<accession>A0A4V1X634</accession>